<dbReference type="Proteomes" id="UP001204445">
    <property type="component" value="Unassembled WGS sequence"/>
</dbReference>
<dbReference type="PANTHER" id="PTHR43827">
    <property type="entry name" value="2,5-DIKETO-D-GLUCONIC ACID REDUCTASE"/>
    <property type="match status" value="1"/>
</dbReference>
<accession>A0AAE3HNR8</accession>
<feature type="domain" description="NADP-dependent oxidoreductase" evidence="1">
    <location>
        <begin position="20"/>
        <end position="278"/>
    </location>
</feature>
<dbReference type="GO" id="GO:0016491">
    <property type="term" value="F:oxidoreductase activity"/>
    <property type="evidence" value="ECO:0007669"/>
    <property type="project" value="InterPro"/>
</dbReference>
<dbReference type="Pfam" id="PF00248">
    <property type="entry name" value="Aldo_ket_red"/>
    <property type="match status" value="1"/>
</dbReference>
<keyword evidence="3" id="KW-1185">Reference proteome</keyword>
<dbReference type="SUPFAM" id="SSF51430">
    <property type="entry name" value="NAD(P)-linked oxidoreductase"/>
    <property type="match status" value="1"/>
</dbReference>
<gene>
    <name evidence="2" type="ORF">J2T55_002130</name>
</gene>
<proteinExistence type="predicted"/>
<name>A0AAE3HNR8_9GAMM</name>
<protein>
    <submittedName>
        <fullName evidence="2">Diketogulonate reductase-like aldo/keto reductase</fullName>
    </submittedName>
</protein>
<evidence type="ECO:0000313" key="3">
    <source>
        <dbReference type="Proteomes" id="UP001204445"/>
    </source>
</evidence>
<dbReference type="CDD" id="cd19071">
    <property type="entry name" value="AKR_AKR1-5-like"/>
    <property type="match status" value="1"/>
</dbReference>
<dbReference type="EMBL" id="JANUCT010000015">
    <property type="protein sequence ID" value="MCS3904097.1"/>
    <property type="molecule type" value="Genomic_DNA"/>
</dbReference>
<evidence type="ECO:0000313" key="2">
    <source>
        <dbReference type="EMBL" id="MCS3904097.1"/>
    </source>
</evidence>
<dbReference type="InterPro" id="IPR023210">
    <property type="entry name" value="NADP_OxRdtase_dom"/>
</dbReference>
<comment type="caution">
    <text evidence="2">The sequence shown here is derived from an EMBL/GenBank/DDBJ whole genome shotgun (WGS) entry which is preliminary data.</text>
</comment>
<evidence type="ECO:0000259" key="1">
    <source>
        <dbReference type="Pfam" id="PF00248"/>
    </source>
</evidence>
<reference evidence="2" key="1">
    <citation type="submission" date="2022-08" db="EMBL/GenBank/DDBJ databases">
        <title>Genomic Encyclopedia of Type Strains, Phase III (KMG-III): the genomes of soil and plant-associated and newly described type strains.</title>
        <authorList>
            <person name="Whitman W."/>
        </authorList>
    </citation>
    <scope>NUCLEOTIDE SEQUENCE</scope>
    <source>
        <strain evidence="2">HMT 1</strain>
    </source>
</reference>
<dbReference type="Gene3D" id="3.20.20.100">
    <property type="entry name" value="NADP-dependent oxidoreductase domain"/>
    <property type="match status" value="1"/>
</dbReference>
<dbReference type="AlphaFoldDB" id="A0AAE3HNR8"/>
<dbReference type="InterPro" id="IPR036812">
    <property type="entry name" value="NAD(P)_OxRdtase_dom_sf"/>
</dbReference>
<sequence length="280" mass="30737">MTTAAATDNTWPVILYGTAWKENATAELVRQAIAAGCRAIDTANQPRHYNEPGVGEGLNTALGEQALGREDLFLQTKFTPLDGHGSTIPYDAQAPLADQVEQSLQGSLNNLATDYLDSYLLHGPHDPRGLNETDWTIWSQLEALHERGVVRHIGISNIGVGHLRDLLDKATIKPMAVQNRCFAKNGWDRAVRELCAEHGIVYQGFSLLTANTAVLEDSRLRMIADHHGVTPQQVIFAFARQIGMLPLTGTTNAQHMRDDLAALELVLNRTEMVEIEQLAG</sequence>
<dbReference type="InterPro" id="IPR020471">
    <property type="entry name" value="AKR"/>
</dbReference>
<dbReference type="PRINTS" id="PR00069">
    <property type="entry name" value="ALDKETRDTASE"/>
</dbReference>
<dbReference type="PANTHER" id="PTHR43827:SF8">
    <property type="entry name" value="ALDO_KETO REDUCTASE FAMILY PROTEIN"/>
    <property type="match status" value="1"/>
</dbReference>
<organism evidence="2 3">
    <name type="scientific">Methylohalomonas lacus</name>
    <dbReference type="NCBI Taxonomy" id="398773"/>
    <lineage>
        <taxon>Bacteria</taxon>
        <taxon>Pseudomonadati</taxon>
        <taxon>Pseudomonadota</taxon>
        <taxon>Gammaproteobacteria</taxon>
        <taxon>Methylohalomonadales</taxon>
        <taxon>Methylohalomonadaceae</taxon>
        <taxon>Methylohalomonas</taxon>
    </lineage>
</organism>
<dbReference type="RefSeq" id="WP_259056351.1">
    <property type="nucleotide sequence ID" value="NZ_JANUCT010000015.1"/>
</dbReference>